<protein>
    <recommendedName>
        <fullName evidence="1">RiboL-PSP-HEPN domain-containing protein</fullName>
    </recommendedName>
</protein>
<evidence type="ECO:0000313" key="2">
    <source>
        <dbReference type="EMBL" id="SDI70953.1"/>
    </source>
</evidence>
<name>A0A1G8MSX2_9GAMM</name>
<evidence type="ECO:0000313" key="3">
    <source>
        <dbReference type="Proteomes" id="UP000198606"/>
    </source>
</evidence>
<dbReference type="AlphaFoldDB" id="A0A1G8MSX2"/>
<dbReference type="Proteomes" id="UP000198606">
    <property type="component" value="Unassembled WGS sequence"/>
</dbReference>
<reference evidence="2 3" key="1">
    <citation type="submission" date="2016-10" db="EMBL/GenBank/DDBJ databases">
        <authorList>
            <person name="de Groot N.N."/>
        </authorList>
    </citation>
    <scope>NUCLEOTIDE SEQUENCE [LARGE SCALE GENOMIC DNA]</scope>
    <source>
        <strain evidence="2 3">LMG 18387</strain>
    </source>
</reference>
<feature type="domain" description="RiboL-PSP-HEPN" evidence="1">
    <location>
        <begin position="32"/>
        <end position="219"/>
    </location>
</feature>
<evidence type="ECO:0000259" key="1">
    <source>
        <dbReference type="Pfam" id="PF18735"/>
    </source>
</evidence>
<sequence length="243" mass="26947">MPYVRSIALATLAEEYSVVLGRVKGTKRKELAPEEVEYILGAAIFLAHAALENYVSDLFSSVAKGIRSVAKKGDQLPDELRAHLFLHKLNKSKIVGMQVGFNAENDAFKDVINSLNGHAGTLVDGSRELYSLQGVDIYTTYKYPSKENLNKVFKRVGIENLFKCLDKAMRRNSETALVSLGSLRSGLAHTGKMPGVTSGDVIKRIKDVQDLVRAIDRLLYKHMCSKFGQDSWVGNVSSFYKQT</sequence>
<dbReference type="EMBL" id="FNDG01000022">
    <property type="protein sequence ID" value="SDI70953.1"/>
    <property type="molecule type" value="Genomic_DNA"/>
</dbReference>
<dbReference type="InterPro" id="IPR041519">
    <property type="entry name" value="HEPN_RiboL-PSP"/>
</dbReference>
<accession>A0A1G8MSX2</accession>
<dbReference type="RefSeq" id="WP_139207492.1">
    <property type="nucleotide sequence ID" value="NZ_FNDG01000022.1"/>
</dbReference>
<organism evidence="2 3">
    <name type="scientific">Phytopseudomonas flavescens</name>
    <dbReference type="NCBI Taxonomy" id="29435"/>
    <lineage>
        <taxon>Bacteria</taxon>
        <taxon>Pseudomonadati</taxon>
        <taxon>Pseudomonadota</taxon>
        <taxon>Gammaproteobacteria</taxon>
        <taxon>Pseudomonadales</taxon>
        <taxon>Pseudomonadaceae</taxon>
        <taxon>Phytopseudomonas</taxon>
    </lineage>
</organism>
<dbReference type="STRING" id="29435.SAMN05216588_12282"/>
<gene>
    <name evidence="2" type="ORF">SAMN05216588_12282</name>
</gene>
<dbReference type="Pfam" id="PF18735">
    <property type="entry name" value="HEPN_RiboL-PSP"/>
    <property type="match status" value="1"/>
</dbReference>
<proteinExistence type="predicted"/>